<dbReference type="Proteomes" id="UP000237271">
    <property type="component" value="Unassembled WGS sequence"/>
</dbReference>
<sequence>MPQLTWKLRLLAWIKHIRCTKFYCVSTACIRYAVGYFNPAYAGTRTRDAVKMFIFYFLRRNRLTYRRITHRGKVARGEMQIVADCFAAATFHLIESKEFLSSGSDAARYDFVYNMDQTSVCLDMNPKSTIEFTGAQSVDVIQATTPDSFRTSVFLCASATGKKMRPLIVFAGVHGADVHDELRAEQSLFDWDKAHFTVQPKAYYDQRMMQE</sequence>
<evidence type="ECO:0000313" key="3">
    <source>
        <dbReference type="Proteomes" id="UP000237271"/>
    </source>
</evidence>
<feature type="signal peptide" evidence="1">
    <location>
        <begin position="1"/>
        <end position="19"/>
    </location>
</feature>
<organism evidence="2 3">
    <name type="scientific">Phytophthora palmivora</name>
    <dbReference type="NCBI Taxonomy" id="4796"/>
    <lineage>
        <taxon>Eukaryota</taxon>
        <taxon>Sar</taxon>
        <taxon>Stramenopiles</taxon>
        <taxon>Oomycota</taxon>
        <taxon>Peronosporomycetes</taxon>
        <taxon>Peronosporales</taxon>
        <taxon>Peronosporaceae</taxon>
        <taxon>Phytophthora</taxon>
    </lineage>
</organism>
<comment type="caution">
    <text evidence="2">The sequence shown here is derived from an EMBL/GenBank/DDBJ whole genome shotgun (WGS) entry which is preliminary data.</text>
</comment>
<dbReference type="OrthoDB" id="128287at2759"/>
<reference evidence="2 3" key="1">
    <citation type="journal article" date="2017" name="Genome Biol. Evol.">
        <title>Phytophthora megakarya and P. palmivora, closely related causal agents of cacao black pod rot, underwent increases in genome sizes and gene numbers by different mechanisms.</title>
        <authorList>
            <person name="Ali S.S."/>
            <person name="Shao J."/>
            <person name="Lary D.J."/>
            <person name="Kronmiller B."/>
            <person name="Shen D."/>
            <person name="Strem M.D."/>
            <person name="Amoako-Attah I."/>
            <person name="Akrofi A.Y."/>
            <person name="Begoude B.A."/>
            <person name="Ten Hoopen G.M."/>
            <person name="Coulibaly K."/>
            <person name="Kebe B.I."/>
            <person name="Melnick R.L."/>
            <person name="Guiltinan M.J."/>
            <person name="Tyler B.M."/>
            <person name="Meinhardt L.W."/>
            <person name="Bailey B.A."/>
        </authorList>
    </citation>
    <scope>NUCLEOTIDE SEQUENCE [LARGE SCALE GENOMIC DNA]</scope>
    <source>
        <strain evidence="3">sbr112.9</strain>
    </source>
</reference>
<name>A0A2P4YKF0_9STRA</name>
<dbReference type="EMBL" id="NCKW01002095">
    <property type="protein sequence ID" value="POM78219.1"/>
    <property type="molecule type" value="Genomic_DNA"/>
</dbReference>
<evidence type="ECO:0000313" key="2">
    <source>
        <dbReference type="EMBL" id="POM78219.1"/>
    </source>
</evidence>
<gene>
    <name evidence="2" type="ORF">PHPALM_4269</name>
</gene>
<evidence type="ECO:0000256" key="1">
    <source>
        <dbReference type="SAM" id="SignalP"/>
    </source>
</evidence>
<keyword evidence="3" id="KW-1185">Reference proteome</keyword>
<keyword evidence="1" id="KW-0732">Signal</keyword>
<evidence type="ECO:0008006" key="4">
    <source>
        <dbReference type="Google" id="ProtNLM"/>
    </source>
</evidence>
<dbReference type="AlphaFoldDB" id="A0A2P4YKF0"/>
<proteinExistence type="predicted"/>
<accession>A0A2P4YKF0</accession>
<protein>
    <recommendedName>
        <fullName evidence="4">DDE-1 domain-containing protein</fullName>
    </recommendedName>
</protein>
<feature type="chain" id="PRO_5015154208" description="DDE-1 domain-containing protein" evidence="1">
    <location>
        <begin position="20"/>
        <end position="211"/>
    </location>
</feature>